<proteinExistence type="predicted"/>
<feature type="region of interest" description="Disordered" evidence="1">
    <location>
        <begin position="1"/>
        <end position="78"/>
    </location>
</feature>
<evidence type="ECO:0000256" key="1">
    <source>
        <dbReference type="SAM" id="MobiDB-lite"/>
    </source>
</evidence>
<feature type="compositionally biased region" description="Low complexity" evidence="1">
    <location>
        <begin position="36"/>
        <end position="53"/>
    </location>
</feature>
<organism evidence="2 3">
    <name type="scientific">Acanthosepion pharaonis</name>
    <name type="common">Pharaoh cuttlefish</name>
    <name type="synonym">Sepia pharaonis</name>
    <dbReference type="NCBI Taxonomy" id="158019"/>
    <lineage>
        <taxon>Eukaryota</taxon>
        <taxon>Metazoa</taxon>
        <taxon>Spiralia</taxon>
        <taxon>Lophotrochozoa</taxon>
        <taxon>Mollusca</taxon>
        <taxon>Cephalopoda</taxon>
        <taxon>Coleoidea</taxon>
        <taxon>Decapodiformes</taxon>
        <taxon>Sepiida</taxon>
        <taxon>Sepiina</taxon>
        <taxon>Sepiidae</taxon>
        <taxon>Acanthosepion</taxon>
    </lineage>
</organism>
<keyword evidence="3" id="KW-1185">Reference proteome</keyword>
<name>A0A812D5T2_ACAPH</name>
<feature type="compositionally biased region" description="Polar residues" evidence="1">
    <location>
        <begin position="175"/>
        <end position="187"/>
    </location>
</feature>
<evidence type="ECO:0000313" key="3">
    <source>
        <dbReference type="Proteomes" id="UP000597762"/>
    </source>
</evidence>
<feature type="region of interest" description="Disordered" evidence="1">
    <location>
        <begin position="128"/>
        <end position="187"/>
    </location>
</feature>
<dbReference type="EMBL" id="CAHIKZ030002790">
    <property type="protein sequence ID" value="CAE1292294.1"/>
    <property type="molecule type" value="Genomic_DNA"/>
</dbReference>
<sequence length="187" mass="19421">MDGIRVLARPYLKGTDAAPDEGTGGPHLQSVAHGGASCSAPPSSPASTTAKSPAARRRARRSRAMTARPIARCGRRDPPRADWVLVTGFQRMAWGSRSNRHRTGRPLSGPDGASRTLIHGAWADAHPSCRSVYPRTSSGGAGEGRRHARRGAGAARTSGGRGLSVAQGAKRRASDTTSPSCHNAAAT</sequence>
<dbReference type="AlphaFoldDB" id="A0A812D5T2"/>
<evidence type="ECO:0000313" key="2">
    <source>
        <dbReference type="EMBL" id="CAE1292294.1"/>
    </source>
</evidence>
<feature type="region of interest" description="Disordered" evidence="1">
    <location>
        <begin position="93"/>
        <end position="113"/>
    </location>
</feature>
<accession>A0A812D5T2</accession>
<comment type="caution">
    <text evidence="2">The sequence shown here is derived from an EMBL/GenBank/DDBJ whole genome shotgun (WGS) entry which is preliminary data.</text>
</comment>
<protein>
    <submittedName>
        <fullName evidence="2">Uncharacterized protein</fullName>
    </submittedName>
</protein>
<reference evidence="2" key="1">
    <citation type="submission" date="2021-01" db="EMBL/GenBank/DDBJ databases">
        <authorList>
            <person name="Li R."/>
            <person name="Bekaert M."/>
        </authorList>
    </citation>
    <scope>NUCLEOTIDE SEQUENCE</scope>
    <source>
        <strain evidence="2">Farmed</strain>
    </source>
</reference>
<gene>
    <name evidence="2" type="ORF">SPHA_49195</name>
</gene>
<dbReference type="Proteomes" id="UP000597762">
    <property type="component" value="Unassembled WGS sequence"/>
</dbReference>
<feature type="compositionally biased region" description="Basic residues" evidence="1">
    <location>
        <begin position="54"/>
        <end position="63"/>
    </location>
</feature>